<dbReference type="PANTHER" id="PTHR35145:SF1">
    <property type="entry name" value="CYTOPLASMIC PROTEIN"/>
    <property type="match status" value="1"/>
</dbReference>
<dbReference type="GO" id="GO:0003677">
    <property type="term" value="F:DNA binding"/>
    <property type="evidence" value="ECO:0007669"/>
    <property type="project" value="UniProtKB-KW"/>
</dbReference>
<dbReference type="SUPFAM" id="SSF142906">
    <property type="entry name" value="YjbR-like"/>
    <property type="match status" value="1"/>
</dbReference>
<reference evidence="1" key="1">
    <citation type="submission" date="2020-10" db="EMBL/GenBank/DDBJ databases">
        <authorList>
            <person name="Gilroy R."/>
        </authorList>
    </citation>
    <scope>NUCLEOTIDE SEQUENCE</scope>
    <source>
        <strain evidence="1">21143</strain>
    </source>
</reference>
<keyword evidence="1" id="KW-0238">DNA-binding</keyword>
<dbReference type="AlphaFoldDB" id="A0A9D1KDW1"/>
<dbReference type="EMBL" id="DVKT01000011">
    <property type="protein sequence ID" value="HIT38772.1"/>
    <property type="molecule type" value="Genomic_DNA"/>
</dbReference>
<name>A0A9D1KDW1_9BACT</name>
<proteinExistence type="predicted"/>
<dbReference type="PANTHER" id="PTHR35145">
    <property type="entry name" value="CYTOPLASMIC PROTEIN-RELATED"/>
    <property type="match status" value="1"/>
</dbReference>
<dbReference type="InterPro" id="IPR038056">
    <property type="entry name" value="YjbR-like_sf"/>
</dbReference>
<evidence type="ECO:0000313" key="2">
    <source>
        <dbReference type="Proteomes" id="UP000886722"/>
    </source>
</evidence>
<gene>
    <name evidence="1" type="ORF">IAD06_01845</name>
</gene>
<dbReference type="Gene3D" id="3.90.1150.30">
    <property type="match status" value="1"/>
</dbReference>
<reference evidence="1" key="2">
    <citation type="journal article" date="2021" name="PeerJ">
        <title>Extensive microbial diversity within the chicken gut microbiome revealed by metagenomics and culture.</title>
        <authorList>
            <person name="Gilroy R."/>
            <person name="Ravi A."/>
            <person name="Getino M."/>
            <person name="Pursley I."/>
            <person name="Horton D.L."/>
            <person name="Alikhan N.F."/>
            <person name="Baker D."/>
            <person name="Gharbi K."/>
            <person name="Hall N."/>
            <person name="Watson M."/>
            <person name="Adriaenssens E.M."/>
            <person name="Foster-Nyarko E."/>
            <person name="Jarju S."/>
            <person name="Secka A."/>
            <person name="Antonio M."/>
            <person name="Oren A."/>
            <person name="Chaudhuri R.R."/>
            <person name="La Ragione R."/>
            <person name="Hildebrand F."/>
            <person name="Pallen M.J."/>
        </authorList>
    </citation>
    <scope>NUCLEOTIDE SEQUENCE</scope>
    <source>
        <strain evidence="1">21143</strain>
    </source>
</reference>
<comment type="caution">
    <text evidence="1">The sequence shown here is derived from an EMBL/GenBank/DDBJ whole genome shotgun (WGS) entry which is preliminary data.</text>
</comment>
<dbReference type="Pfam" id="PF04237">
    <property type="entry name" value="YjbR"/>
    <property type="match status" value="1"/>
</dbReference>
<evidence type="ECO:0000313" key="1">
    <source>
        <dbReference type="EMBL" id="HIT38772.1"/>
    </source>
</evidence>
<organism evidence="1 2">
    <name type="scientific">Candidatus Caccoplasma intestinavium</name>
    <dbReference type="NCBI Taxonomy" id="2840716"/>
    <lineage>
        <taxon>Bacteria</taxon>
        <taxon>Pseudomonadati</taxon>
        <taxon>Bacteroidota</taxon>
        <taxon>Bacteroidia</taxon>
        <taxon>Bacteroidales</taxon>
        <taxon>Bacteroidaceae</taxon>
        <taxon>Bacteroidaceae incertae sedis</taxon>
        <taxon>Candidatus Caccoplasma</taxon>
    </lineage>
</organism>
<accession>A0A9D1KDW1</accession>
<protein>
    <submittedName>
        <fullName evidence="1">MmcQ/YjbR family DNA-binding protein</fullName>
    </submittedName>
</protein>
<sequence>MNIEDFRNYCLSFDGVHDKMPFGKAASEYDRNILVFYVADKWFCFVNIDVFDFCCIKSDTAQIEDLQSRYEGIKPGYHMNKKYWISVCFNADVPDKEIKALVKQSYDIVVTSLSKKEKEALRTM</sequence>
<dbReference type="InterPro" id="IPR007351">
    <property type="entry name" value="YjbR"/>
</dbReference>
<dbReference type="Proteomes" id="UP000886722">
    <property type="component" value="Unassembled WGS sequence"/>
</dbReference>
<dbReference type="InterPro" id="IPR058532">
    <property type="entry name" value="YjbR/MT2646/Rv2570-like"/>
</dbReference>